<reference evidence="1" key="1">
    <citation type="submission" date="2019-10" db="EMBL/GenBank/DDBJ databases">
        <authorList>
            <consortium name="DOE Joint Genome Institute"/>
            <person name="Kuo A."/>
            <person name="Miyauchi S."/>
            <person name="Kiss E."/>
            <person name="Drula E."/>
            <person name="Kohler A."/>
            <person name="Sanchez-Garcia M."/>
            <person name="Andreopoulos B."/>
            <person name="Barry K.W."/>
            <person name="Bonito G."/>
            <person name="Buee M."/>
            <person name="Carver A."/>
            <person name="Chen C."/>
            <person name="Cichocki N."/>
            <person name="Clum A."/>
            <person name="Culley D."/>
            <person name="Crous P.W."/>
            <person name="Fauchery L."/>
            <person name="Girlanda M."/>
            <person name="Hayes R."/>
            <person name="Keri Z."/>
            <person name="Labutti K."/>
            <person name="Lipzen A."/>
            <person name="Lombard V."/>
            <person name="Magnuson J."/>
            <person name="Maillard F."/>
            <person name="Morin E."/>
            <person name="Murat C."/>
            <person name="Nolan M."/>
            <person name="Ohm R."/>
            <person name="Pangilinan J."/>
            <person name="Pereira M."/>
            <person name="Perotto S."/>
            <person name="Peter M."/>
            <person name="Riley R."/>
            <person name="Sitrit Y."/>
            <person name="Stielow B."/>
            <person name="Szollosi G."/>
            <person name="Zifcakova L."/>
            <person name="Stursova M."/>
            <person name="Spatafora J.W."/>
            <person name="Tedersoo L."/>
            <person name="Vaario L.-M."/>
            <person name="Yamada A."/>
            <person name="Yan M."/>
            <person name="Wang P."/>
            <person name="Xu J."/>
            <person name="Bruns T."/>
            <person name="Baldrian P."/>
            <person name="Vilgalys R."/>
            <person name="Henrissat B."/>
            <person name="Grigoriev I.V."/>
            <person name="Hibbett D."/>
            <person name="Nagy L.G."/>
            <person name="Martin F.M."/>
        </authorList>
    </citation>
    <scope>NUCLEOTIDE SEQUENCE</scope>
    <source>
        <strain evidence="1">P2</strain>
    </source>
</reference>
<keyword evidence="2" id="KW-1185">Reference proteome</keyword>
<evidence type="ECO:0000313" key="2">
    <source>
        <dbReference type="Proteomes" id="UP000886501"/>
    </source>
</evidence>
<organism evidence="1 2">
    <name type="scientific">Thelephora ganbajun</name>
    <name type="common">Ganba fungus</name>
    <dbReference type="NCBI Taxonomy" id="370292"/>
    <lineage>
        <taxon>Eukaryota</taxon>
        <taxon>Fungi</taxon>
        <taxon>Dikarya</taxon>
        <taxon>Basidiomycota</taxon>
        <taxon>Agaricomycotina</taxon>
        <taxon>Agaricomycetes</taxon>
        <taxon>Thelephorales</taxon>
        <taxon>Thelephoraceae</taxon>
        <taxon>Thelephora</taxon>
    </lineage>
</organism>
<proteinExistence type="predicted"/>
<reference evidence="1" key="2">
    <citation type="journal article" date="2020" name="Nat. Commun.">
        <title>Large-scale genome sequencing of mycorrhizal fungi provides insights into the early evolution of symbiotic traits.</title>
        <authorList>
            <person name="Miyauchi S."/>
            <person name="Kiss E."/>
            <person name="Kuo A."/>
            <person name="Drula E."/>
            <person name="Kohler A."/>
            <person name="Sanchez-Garcia M."/>
            <person name="Morin E."/>
            <person name="Andreopoulos B."/>
            <person name="Barry K.W."/>
            <person name="Bonito G."/>
            <person name="Buee M."/>
            <person name="Carver A."/>
            <person name="Chen C."/>
            <person name="Cichocki N."/>
            <person name="Clum A."/>
            <person name="Culley D."/>
            <person name="Crous P.W."/>
            <person name="Fauchery L."/>
            <person name="Girlanda M."/>
            <person name="Hayes R.D."/>
            <person name="Keri Z."/>
            <person name="LaButti K."/>
            <person name="Lipzen A."/>
            <person name="Lombard V."/>
            <person name="Magnuson J."/>
            <person name="Maillard F."/>
            <person name="Murat C."/>
            <person name="Nolan M."/>
            <person name="Ohm R.A."/>
            <person name="Pangilinan J."/>
            <person name="Pereira M.F."/>
            <person name="Perotto S."/>
            <person name="Peter M."/>
            <person name="Pfister S."/>
            <person name="Riley R."/>
            <person name="Sitrit Y."/>
            <person name="Stielow J.B."/>
            <person name="Szollosi G."/>
            <person name="Zifcakova L."/>
            <person name="Stursova M."/>
            <person name="Spatafora J.W."/>
            <person name="Tedersoo L."/>
            <person name="Vaario L.M."/>
            <person name="Yamada A."/>
            <person name="Yan M."/>
            <person name="Wang P."/>
            <person name="Xu J."/>
            <person name="Bruns T."/>
            <person name="Baldrian P."/>
            <person name="Vilgalys R."/>
            <person name="Dunand C."/>
            <person name="Henrissat B."/>
            <person name="Grigoriev I.V."/>
            <person name="Hibbett D."/>
            <person name="Nagy L.G."/>
            <person name="Martin F.M."/>
        </authorList>
    </citation>
    <scope>NUCLEOTIDE SEQUENCE</scope>
    <source>
        <strain evidence="1">P2</strain>
    </source>
</reference>
<gene>
    <name evidence="1" type="ORF">BDM02DRAFT_3121399</name>
</gene>
<dbReference type="Proteomes" id="UP000886501">
    <property type="component" value="Unassembled WGS sequence"/>
</dbReference>
<evidence type="ECO:0000313" key="1">
    <source>
        <dbReference type="EMBL" id="KAF9644733.1"/>
    </source>
</evidence>
<accession>A0ACB6Z5T6</accession>
<dbReference type="EMBL" id="MU118122">
    <property type="protein sequence ID" value="KAF9644733.1"/>
    <property type="molecule type" value="Genomic_DNA"/>
</dbReference>
<protein>
    <submittedName>
        <fullName evidence="1">Uncharacterized protein</fullName>
    </submittedName>
</protein>
<sequence>MNPDEAFNWPDGDIILRATHGTHSRDFRVHKIFLSFASPVFREMFQLPRSSSATSDIDTIDVVGPSRALEVILRFIYPSTDPPTINDLTLLSQVLVLADKYDIGVARSRLRTLLVGFARTEPLRVYAIACRLGFEDEMKIASSHTTSIHLPGLTELPDEFKLIPATEYHRLILLHARYRKEVETIATAPSQAPLSAKGSFFGVDLGVVIGEAMRQPIVDCIRRGTPLSYESLALAVKTDHNIDAGTSSVGKLIRSILDKANALNLTV</sequence>
<comment type="caution">
    <text evidence="1">The sequence shown here is derived from an EMBL/GenBank/DDBJ whole genome shotgun (WGS) entry which is preliminary data.</text>
</comment>
<name>A0ACB6Z5T6_THEGA</name>